<feature type="domain" description="J" evidence="3">
    <location>
        <begin position="9"/>
        <end position="70"/>
    </location>
</feature>
<evidence type="ECO:0000313" key="5">
    <source>
        <dbReference type="Proteomes" id="UP000649617"/>
    </source>
</evidence>
<dbReference type="AlphaFoldDB" id="A0A812WNE8"/>
<comment type="caution">
    <text evidence="4">The sequence shown here is derived from an EMBL/GenBank/DDBJ whole genome shotgun (WGS) entry which is preliminary data.</text>
</comment>
<protein>
    <submittedName>
        <fullName evidence="4">DnaJ protein</fullName>
    </submittedName>
</protein>
<keyword evidence="1" id="KW-0143">Chaperone</keyword>
<feature type="region of interest" description="Disordered" evidence="2">
    <location>
        <begin position="68"/>
        <end position="120"/>
    </location>
</feature>
<evidence type="ECO:0000259" key="3">
    <source>
        <dbReference type="PROSITE" id="PS50076"/>
    </source>
</evidence>
<dbReference type="InterPro" id="IPR051948">
    <property type="entry name" value="Hsp70_co-chaperone_J-domain"/>
</dbReference>
<dbReference type="GO" id="GO:0051087">
    <property type="term" value="F:protein-folding chaperone binding"/>
    <property type="evidence" value="ECO:0007669"/>
    <property type="project" value="TreeGrafter"/>
</dbReference>
<name>A0A812WNE8_SYMPI</name>
<sequence>MSKLAASQTLYSVLGVSRHADNSQIRQAYRHLALATHPDKGGSAGEFLKVVEAFEVLSDAQKRATYDEDLHRTGSQDGRGDLSAVERRREQAEAAQAAQADAFGLPDLGKTDPDQKPCEGWGITEETKRAKALWLELFEELPSKRYDRVLELSCRSAEVLLAYARSNACLGGLQA</sequence>
<gene>
    <name evidence="4" type="primary">dnaJ</name>
    <name evidence="4" type="ORF">SPIL2461_LOCUS19489</name>
</gene>
<dbReference type="PANTHER" id="PTHR44360:SF1">
    <property type="entry name" value="DNAJ HOMOLOG SUBFAMILY B MEMBER 9"/>
    <property type="match status" value="1"/>
</dbReference>
<reference evidence="4" key="1">
    <citation type="submission" date="2021-02" db="EMBL/GenBank/DDBJ databases">
        <authorList>
            <person name="Dougan E. K."/>
            <person name="Rhodes N."/>
            <person name="Thang M."/>
            <person name="Chan C."/>
        </authorList>
    </citation>
    <scope>NUCLEOTIDE SEQUENCE</scope>
</reference>
<keyword evidence="5" id="KW-1185">Reference proteome</keyword>
<dbReference type="GO" id="GO:0005783">
    <property type="term" value="C:endoplasmic reticulum"/>
    <property type="evidence" value="ECO:0007669"/>
    <property type="project" value="TreeGrafter"/>
</dbReference>
<dbReference type="CDD" id="cd06257">
    <property type="entry name" value="DnaJ"/>
    <property type="match status" value="1"/>
</dbReference>
<dbReference type="InterPro" id="IPR001623">
    <property type="entry name" value="DnaJ_domain"/>
</dbReference>
<dbReference type="PANTHER" id="PTHR44360">
    <property type="entry name" value="DNAJ HOMOLOG SUBFAMILY B MEMBER 9"/>
    <property type="match status" value="1"/>
</dbReference>
<dbReference type="GO" id="GO:0036503">
    <property type="term" value="P:ERAD pathway"/>
    <property type="evidence" value="ECO:0007669"/>
    <property type="project" value="TreeGrafter"/>
</dbReference>
<dbReference type="OrthoDB" id="10250354at2759"/>
<dbReference type="Proteomes" id="UP000649617">
    <property type="component" value="Unassembled WGS sequence"/>
</dbReference>
<dbReference type="Gene3D" id="1.10.287.110">
    <property type="entry name" value="DnaJ domain"/>
    <property type="match status" value="1"/>
</dbReference>
<dbReference type="EMBL" id="CAJNIZ010044605">
    <property type="protein sequence ID" value="CAE7695057.1"/>
    <property type="molecule type" value="Genomic_DNA"/>
</dbReference>
<dbReference type="GO" id="GO:0051787">
    <property type="term" value="F:misfolded protein binding"/>
    <property type="evidence" value="ECO:0007669"/>
    <property type="project" value="TreeGrafter"/>
</dbReference>
<dbReference type="SMART" id="SM00271">
    <property type="entry name" value="DnaJ"/>
    <property type="match status" value="1"/>
</dbReference>
<dbReference type="InterPro" id="IPR036869">
    <property type="entry name" value="J_dom_sf"/>
</dbReference>
<evidence type="ECO:0000256" key="2">
    <source>
        <dbReference type="SAM" id="MobiDB-lite"/>
    </source>
</evidence>
<feature type="compositionally biased region" description="Basic and acidic residues" evidence="2">
    <location>
        <begin position="68"/>
        <end position="92"/>
    </location>
</feature>
<dbReference type="Pfam" id="PF00226">
    <property type="entry name" value="DnaJ"/>
    <property type="match status" value="1"/>
</dbReference>
<dbReference type="SUPFAM" id="SSF46565">
    <property type="entry name" value="Chaperone J-domain"/>
    <property type="match status" value="1"/>
</dbReference>
<dbReference type="PRINTS" id="PR00625">
    <property type="entry name" value="JDOMAIN"/>
</dbReference>
<evidence type="ECO:0000256" key="1">
    <source>
        <dbReference type="ARBA" id="ARBA00023186"/>
    </source>
</evidence>
<proteinExistence type="predicted"/>
<dbReference type="PROSITE" id="PS50076">
    <property type="entry name" value="DNAJ_2"/>
    <property type="match status" value="1"/>
</dbReference>
<evidence type="ECO:0000313" key="4">
    <source>
        <dbReference type="EMBL" id="CAE7695057.1"/>
    </source>
</evidence>
<accession>A0A812WNE8</accession>
<organism evidence="4 5">
    <name type="scientific">Symbiodinium pilosum</name>
    <name type="common">Dinoflagellate</name>
    <dbReference type="NCBI Taxonomy" id="2952"/>
    <lineage>
        <taxon>Eukaryota</taxon>
        <taxon>Sar</taxon>
        <taxon>Alveolata</taxon>
        <taxon>Dinophyceae</taxon>
        <taxon>Suessiales</taxon>
        <taxon>Symbiodiniaceae</taxon>
        <taxon>Symbiodinium</taxon>
    </lineage>
</organism>